<keyword evidence="1" id="KW-0812">Transmembrane</keyword>
<proteinExistence type="predicted"/>
<organism evidence="2 3">
    <name type="scientific">Sphingomonas tabacisoli</name>
    <dbReference type="NCBI Taxonomy" id="2249466"/>
    <lineage>
        <taxon>Bacteria</taxon>
        <taxon>Pseudomonadati</taxon>
        <taxon>Pseudomonadota</taxon>
        <taxon>Alphaproteobacteria</taxon>
        <taxon>Sphingomonadales</taxon>
        <taxon>Sphingomonadaceae</taxon>
        <taxon>Sphingomonas</taxon>
    </lineage>
</organism>
<feature type="transmembrane region" description="Helical" evidence="1">
    <location>
        <begin position="88"/>
        <end position="107"/>
    </location>
</feature>
<keyword evidence="1" id="KW-1133">Transmembrane helix</keyword>
<evidence type="ECO:0000313" key="2">
    <source>
        <dbReference type="EMBL" id="MFD1610645.1"/>
    </source>
</evidence>
<gene>
    <name evidence="2" type="ORF">ACFSCW_02385</name>
</gene>
<keyword evidence="1" id="KW-0472">Membrane</keyword>
<dbReference type="Proteomes" id="UP001597115">
    <property type="component" value="Unassembled WGS sequence"/>
</dbReference>
<feature type="transmembrane region" description="Helical" evidence="1">
    <location>
        <begin position="12"/>
        <end position="33"/>
    </location>
</feature>
<accession>A0ABW4HZ71</accession>
<name>A0ABW4HZ71_9SPHN</name>
<evidence type="ECO:0008006" key="4">
    <source>
        <dbReference type="Google" id="ProtNLM"/>
    </source>
</evidence>
<evidence type="ECO:0000313" key="3">
    <source>
        <dbReference type="Proteomes" id="UP001597115"/>
    </source>
</evidence>
<dbReference type="EMBL" id="JBHUDY010000001">
    <property type="protein sequence ID" value="MFD1610645.1"/>
    <property type="molecule type" value="Genomic_DNA"/>
</dbReference>
<feature type="transmembrane region" description="Helical" evidence="1">
    <location>
        <begin position="53"/>
        <end position="81"/>
    </location>
</feature>
<dbReference type="RefSeq" id="WP_380886510.1">
    <property type="nucleotide sequence ID" value="NZ_JBHUDY010000001.1"/>
</dbReference>
<keyword evidence="3" id="KW-1185">Reference proteome</keyword>
<reference evidence="3" key="1">
    <citation type="journal article" date="2019" name="Int. J. Syst. Evol. Microbiol.">
        <title>The Global Catalogue of Microorganisms (GCM) 10K type strain sequencing project: providing services to taxonomists for standard genome sequencing and annotation.</title>
        <authorList>
            <consortium name="The Broad Institute Genomics Platform"/>
            <consortium name="The Broad Institute Genome Sequencing Center for Infectious Disease"/>
            <person name="Wu L."/>
            <person name="Ma J."/>
        </authorList>
    </citation>
    <scope>NUCLEOTIDE SEQUENCE [LARGE SCALE GENOMIC DNA]</scope>
    <source>
        <strain evidence="3">CGMCC 1.16275</strain>
    </source>
</reference>
<feature type="transmembrane region" description="Helical" evidence="1">
    <location>
        <begin position="149"/>
        <end position="169"/>
    </location>
</feature>
<evidence type="ECO:0000256" key="1">
    <source>
        <dbReference type="SAM" id="Phobius"/>
    </source>
</evidence>
<protein>
    <recommendedName>
        <fullName evidence="4">DUF1275 domain-containing protein</fullName>
    </recommendedName>
</protein>
<sequence>MSTKSAIVKGGLAGGTLDILYAFIVYGMAPFNLTPENVLQSVAAGWVGRENSMAGGALTALLGLATHFGIATCMAAVFVAAARRWPTLIAHPVIGGLLYGFGLYVAMNYVVAPLSAAHTSGHFAGSFGEIAARLCESFSAIRPKNNMPLLIGTLFTHMALVGLPIALIARRELARQP</sequence>
<comment type="caution">
    <text evidence="2">The sequence shown here is derived from an EMBL/GenBank/DDBJ whole genome shotgun (WGS) entry which is preliminary data.</text>
</comment>